<sequence length="576" mass="65510">MTNRKKRLELTWIGKEERPRLEPRILIEDQELSYAKRVSNDDIFDNRLIHGDNLLALKALEQEFAGKIKCIYIDPPYNTGSAFEHYDDGLEHSLWLGLMRDRLEILRNLLHPTDGSLWVSIDDYEAAYLRVLLDEVFGRGSFIASNVWQKRYSRENREAIGDVHEYVLTYAVNPQRFKEIRNKVPPTPEQTKVYRNPNNDPHGPWRPIPMTAQEGHATKEQFYEIVSPSGAVFKPPKGRCWGLSKATFEKLRVEGRIYFGKNGDSQPNVIRYLSEVEGYVPWTWWPHEEVGHTDESKKEIHALFGKTDAFDTPKPERLIHRILTIATNPGDLVLDSFLGSGTTAAVAHKMGRRWIGVELGDHAHTLCATRLRKVVDGSEPGGVTEAVGWKGGGGFRFFKLAPSLLEKDKWGNWIVSKQYNPEMLAEAMCKLEGFRYAPDREVFWNHGRSTERDFIYVTTQNLSREQLHSISEQVGEDRTLLICCGAFRGRSDFSNLTVKKIPQSVLVRCEWGRDDYSLNVTEQIPVIVVEEAKADASFNDASKGSASKAKIGGRRRSSSAMQELPLFAGSDKGSKR</sequence>
<evidence type="ECO:0000256" key="7">
    <source>
        <dbReference type="SAM" id="MobiDB-lite"/>
    </source>
</evidence>
<dbReference type="GO" id="GO:0008170">
    <property type="term" value="F:N-methyltransferase activity"/>
    <property type="evidence" value="ECO:0007669"/>
    <property type="project" value="InterPro"/>
</dbReference>
<name>A0A7Y4JMU3_9BACT</name>
<dbReference type="AlphaFoldDB" id="A0A7Y4JMU3"/>
<dbReference type="InterPro" id="IPR002052">
    <property type="entry name" value="DNA_methylase_N6_adenine_CS"/>
</dbReference>
<comment type="caution">
    <text evidence="9">The sequence shown here is derived from an EMBL/GenBank/DDBJ whole genome shotgun (WGS) entry which is preliminary data.</text>
</comment>
<evidence type="ECO:0000256" key="3">
    <source>
        <dbReference type="ARBA" id="ARBA00022603"/>
    </source>
</evidence>
<dbReference type="PROSITE" id="PS00092">
    <property type="entry name" value="N6_MTASE"/>
    <property type="match status" value="1"/>
</dbReference>
<dbReference type="InterPro" id="IPR001091">
    <property type="entry name" value="RM_Methyltransferase"/>
</dbReference>
<dbReference type="InterPro" id="IPR002295">
    <property type="entry name" value="N4/N6-MTase_EcoPI_Mod-like"/>
</dbReference>
<evidence type="ECO:0000313" key="9">
    <source>
        <dbReference type="EMBL" id="NOK07926.1"/>
    </source>
</evidence>
<accession>A0A7Y4JMU3</accession>
<keyword evidence="5" id="KW-0949">S-adenosyl-L-methionine</keyword>
<dbReference type="Gene3D" id="3.40.50.150">
    <property type="entry name" value="Vaccinia Virus protein VP39"/>
    <property type="match status" value="1"/>
</dbReference>
<evidence type="ECO:0000256" key="6">
    <source>
        <dbReference type="ARBA" id="ARBA00047942"/>
    </source>
</evidence>
<organism evidence="9 10">
    <name type="scientific">Corallococcus exercitus</name>
    <dbReference type="NCBI Taxonomy" id="2316736"/>
    <lineage>
        <taxon>Bacteria</taxon>
        <taxon>Pseudomonadati</taxon>
        <taxon>Myxococcota</taxon>
        <taxon>Myxococcia</taxon>
        <taxon>Myxococcales</taxon>
        <taxon>Cystobacterineae</taxon>
        <taxon>Myxococcaceae</taxon>
        <taxon>Corallococcus</taxon>
    </lineage>
</organism>
<keyword evidence="4 9" id="KW-0808">Transferase</keyword>
<evidence type="ECO:0000256" key="4">
    <source>
        <dbReference type="ARBA" id="ARBA00022679"/>
    </source>
</evidence>
<dbReference type="PIRSF" id="PIRSF015855">
    <property type="entry name" value="TypeIII_Mtase_mKpnI"/>
    <property type="match status" value="1"/>
</dbReference>
<proteinExistence type="inferred from homology"/>
<dbReference type="RefSeq" id="WP_171412192.1">
    <property type="nucleotide sequence ID" value="NZ_JABFJW010000010.1"/>
</dbReference>
<dbReference type="PRINTS" id="PR00508">
    <property type="entry name" value="S21N4MTFRASE"/>
</dbReference>
<comment type="catalytic activity">
    <reaction evidence="6">
        <text>a 2'-deoxyadenosine in DNA + S-adenosyl-L-methionine = an N(6)-methyl-2'-deoxyadenosine in DNA + S-adenosyl-L-homocysteine + H(+)</text>
        <dbReference type="Rhea" id="RHEA:15197"/>
        <dbReference type="Rhea" id="RHEA-COMP:12418"/>
        <dbReference type="Rhea" id="RHEA-COMP:12419"/>
        <dbReference type="ChEBI" id="CHEBI:15378"/>
        <dbReference type="ChEBI" id="CHEBI:57856"/>
        <dbReference type="ChEBI" id="CHEBI:59789"/>
        <dbReference type="ChEBI" id="CHEBI:90615"/>
        <dbReference type="ChEBI" id="CHEBI:90616"/>
        <dbReference type="EC" id="2.1.1.72"/>
    </reaction>
</comment>
<evidence type="ECO:0000313" key="10">
    <source>
        <dbReference type="Proteomes" id="UP000528460"/>
    </source>
</evidence>
<gene>
    <name evidence="9" type="ORF">HNS30_02560</name>
</gene>
<evidence type="ECO:0000259" key="8">
    <source>
        <dbReference type="Pfam" id="PF01555"/>
    </source>
</evidence>
<evidence type="ECO:0000256" key="1">
    <source>
        <dbReference type="ARBA" id="ARBA00006594"/>
    </source>
</evidence>
<dbReference type="SUPFAM" id="SSF53335">
    <property type="entry name" value="S-adenosyl-L-methionine-dependent methyltransferases"/>
    <property type="match status" value="1"/>
</dbReference>
<dbReference type="GO" id="GO:0032259">
    <property type="term" value="P:methylation"/>
    <property type="evidence" value="ECO:0007669"/>
    <property type="project" value="UniProtKB-KW"/>
</dbReference>
<dbReference type="InterPro" id="IPR002941">
    <property type="entry name" value="DNA_methylase_N4/N6"/>
</dbReference>
<dbReference type="EC" id="2.1.1.72" evidence="2"/>
<protein>
    <recommendedName>
        <fullName evidence="2">site-specific DNA-methyltransferase (adenine-specific)</fullName>
        <ecNumber evidence="2">2.1.1.72</ecNumber>
    </recommendedName>
</protein>
<dbReference type="GO" id="GO:0009007">
    <property type="term" value="F:site-specific DNA-methyltransferase (adenine-specific) activity"/>
    <property type="evidence" value="ECO:0007669"/>
    <property type="project" value="UniProtKB-EC"/>
</dbReference>
<dbReference type="GO" id="GO:0003677">
    <property type="term" value="F:DNA binding"/>
    <property type="evidence" value="ECO:0007669"/>
    <property type="project" value="InterPro"/>
</dbReference>
<keyword evidence="3 9" id="KW-0489">Methyltransferase</keyword>
<feature type="domain" description="DNA methylase N-4/N-6" evidence="8">
    <location>
        <begin position="68"/>
        <end position="365"/>
    </location>
</feature>
<evidence type="ECO:0000256" key="2">
    <source>
        <dbReference type="ARBA" id="ARBA00011900"/>
    </source>
</evidence>
<dbReference type="InterPro" id="IPR029063">
    <property type="entry name" value="SAM-dependent_MTases_sf"/>
</dbReference>
<evidence type="ECO:0000256" key="5">
    <source>
        <dbReference type="ARBA" id="ARBA00022691"/>
    </source>
</evidence>
<feature type="region of interest" description="Disordered" evidence="7">
    <location>
        <begin position="537"/>
        <end position="576"/>
    </location>
</feature>
<dbReference type="Proteomes" id="UP000528460">
    <property type="component" value="Unassembled WGS sequence"/>
</dbReference>
<comment type="similarity">
    <text evidence="1">Belongs to the N(4)/N(6)-methyltransferase family.</text>
</comment>
<reference evidence="9 10" key="1">
    <citation type="submission" date="2020-05" db="EMBL/GenBank/DDBJ databases">
        <authorList>
            <person name="Whitworth D."/>
        </authorList>
    </citation>
    <scope>NUCLEOTIDE SEQUENCE [LARGE SCALE GENOMIC DNA]</scope>
    <source>
        <strain evidence="9 10">CA046A</strain>
    </source>
</reference>
<dbReference type="EMBL" id="JABFJW010000010">
    <property type="protein sequence ID" value="NOK07926.1"/>
    <property type="molecule type" value="Genomic_DNA"/>
</dbReference>
<dbReference type="Pfam" id="PF01555">
    <property type="entry name" value="N6_N4_Mtase"/>
    <property type="match status" value="1"/>
</dbReference>